<dbReference type="EMBL" id="NXLV01000001">
    <property type="protein sequence ID" value="RDU72078.1"/>
    <property type="molecule type" value="Genomic_DNA"/>
</dbReference>
<dbReference type="GO" id="GO:0019867">
    <property type="term" value="C:outer membrane"/>
    <property type="evidence" value="ECO:0007669"/>
    <property type="project" value="InterPro"/>
</dbReference>
<dbReference type="OrthoDB" id="5330152at2"/>
<comment type="caution">
    <text evidence="3">The sequence shown here is derived from an EMBL/GenBank/DDBJ whole genome shotgun (WGS) entry which is preliminary data.</text>
</comment>
<feature type="domain" description="Autotransporter" evidence="2">
    <location>
        <begin position="59"/>
        <end position="186"/>
    </location>
</feature>
<dbReference type="Pfam" id="PF03797">
    <property type="entry name" value="Autotransporter"/>
    <property type="match status" value="1"/>
</dbReference>
<dbReference type="Proteomes" id="UP000257045">
    <property type="component" value="Unassembled WGS sequence"/>
</dbReference>
<dbReference type="Gene3D" id="2.40.128.130">
    <property type="entry name" value="Autotransporter beta-domain"/>
    <property type="match status" value="1"/>
</dbReference>
<accession>A0A3D8J3L9</accession>
<dbReference type="InterPro" id="IPR036709">
    <property type="entry name" value="Autotransporte_beta_dom_sf"/>
</dbReference>
<dbReference type="SUPFAM" id="SSF103515">
    <property type="entry name" value="Autotransporter"/>
    <property type="match status" value="1"/>
</dbReference>
<evidence type="ECO:0000313" key="4">
    <source>
        <dbReference type="Proteomes" id="UP000257045"/>
    </source>
</evidence>
<name>A0A3D8J3L9_9HELI</name>
<proteinExistence type="predicted"/>
<sequence length="432" mass="49202">MINKRFLFALSLLLTPLLAQDKILPTSLNALYNLFYLHNQEALNSSRGDLKSYPLKESFWLRANFTQQANANTPTLLSSTTQSLLAQAGYDHAFTPKGGKNFLGFSLSYAYSWIDLSSQKAVANSLSIALYDSYVANNHFYIDSSLFYTLLLPSNLPSNPLAHHLGASFEIGQKFIFSSILFFQPLLKTSIGFIPSLTLTSNSSTLTTQNSIPLFLKSGGYFGVDFFGGVRGDVRLGAFFDSDFFFLSSPKLNQTQLSSRESYRLELEFATNIHASKNFRLYFGAKTSFFGESNITYGANLGMRFLFGGSTYQQPPKRGYGGSDTRTMKAIQQNLRYEGDVSIARVEERTHLTEEQVEEKYTTQAKRNSPYVQDDIKYAKRQRYLRESSQWIDIKKNEENYQNRNTPQMQVRDIGVIRDYHKRELERKYGKD</sequence>
<keyword evidence="4" id="KW-1185">Reference proteome</keyword>
<dbReference type="RefSeq" id="WP_115568708.1">
    <property type="nucleotide sequence ID" value="NZ_NXLV01000001.1"/>
</dbReference>
<reference evidence="3 4" key="1">
    <citation type="submission" date="2018-04" db="EMBL/GenBank/DDBJ databases">
        <title>Novel Campyloabacter and Helicobacter Species and Strains.</title>
        <authorList>
            <person name="Mannion A.J."/>
            <person name="Shen Z."/>
            <person name="Fox J.G."/>
        </authorList>
    </citation>
    <scope>NUCLEOTIDE SEQUENCE [LARGE SCALE GENOMIC DNA]</scope>
    <source>
        <strain evidence="3 4">MIT 04-9366</strain>
    </source>
</reference>
<evidence type="ECO:0000259" key="2">
    <source>
        <dbReference type="Pfam" id="PF03797"/>
    </source>
</evidence>
<dbReference type="NCBIfam" id="TIGR01414">
    <property type="entry name" value="autotrans_barl"/>
    <property type="match status" value="1"/>
</dbReference>
<protein>
    <recommendedName>
        <fullName evidence="2">Autotransporter domain-containing protein</fullName>
    </recommendedName>
</protein>
<gene>
    <name evidence="3" type="ORF">CQA58_00290</name>
</gene>
<feature type="chain" id="PRO_5017663975" description="Autotransporter domain-containing protein" evidence="1">
    <location>
        <begin position="20"/>
        <end position="432"/>
    </location>
</feature>
<dbReference type="InterPro" id="IPR005546">
    <property type="entry name" value="Autotransporte_beta"/>
</dbReference>
<dbReference type="InterPro" id="IPR006315">
    <property type="entry name" value="OM_autotransptr_brl_dom"/>
</dbReference>
<evidence type="ECO:0000313" key="3">
    <source>
        <dbReference type="EMBL" id="RDU72078.1"/>
    </source>
</evidence>
<feature type="signal peptide" evidence="1">
    <location>
        <begin position="1"/>
        <end position="19"/>
    </location>
</feature>
<keyword evidence="1" id="KW-0732">Signal</keyword>
<organism evidence="3 4">
    <name type="scientific">Helicobacter brantae</name>
    <dbReference type="NCBI Taxonomy" id="375927"/>
    <lineage>
        <taxon>Bacteria</taxon>
        <taxon>Pseudomonadati</taxon>
        <taxon>Campylobacterota</taxon>
        <taxon>Epsilonproteobacteria</taxon>
        <taxon>Campylobacterales</taxon>
        <taxon>Helicobacteraceae</taxon>
        <taxon>Helicobacter</taxon>
    </lineage>
</organism>
<dbReference type="AlphaFoldDB" id="A0A3D8J3L9"/>
<evidence type="ECO:0000256" key="1">
    <source>
        <dbReference type="SAM" id="SignalP"/>
    </source>
</evidence>